<evidence type="ECO:0000256" key="3">
    <source>
        <dbReference type="PIRSR" id="PIRSR000390-1"/>
    </source>
</evidence>
<dbReference type="AlphaFoldDB" id="Q2SIJ3"/>
<feature type="active site" description="Proton acceptor" evidence="3">
    <location>
        <position position="165"/>
    </location>
</feature>
<name>Q2SIJ3_HAHCH</name>
<sequence length="391" mass="42396">MLAKIRPVGAKVYQSQDVPADISWKTNYQYIYTNSGTAALSLAVAAAMREKAASIIDVPEVILPAYACPDLVAALMAQGASPVLVDLEADSFFLDLEKLQAAISANTVAIVAVNFLGMYERLLQLRKVADARGVLLIEDSAQAPLPISANEGCADFAILSYGRGKPVNLMGGGALLFKPTYAASVSDIVANLRSSRIVVDWVWKLKAFVVNTLIMRYPYGLLERLPFLNIGATQYHPLQSIELREGLDPLVSEGIKHFYMLRADKAAAYRQGLAGIEDIGWTLLASGDGCVDEGSAQRGLLRFPILAPSRAARDHLEIELNRRGYGANAFYRFPLHRIEGVKSRVKNGDADFPIASTFADRLLTLPCHEGITDDEVADVIAIVKAAAKLDC</sequence>
<dbReference type="PANTHER" id="PTHR30244">
    <property type="entry name" value="TRANSAMINASE"/>
    <property type="match status" value="1"/>
</dbReference>
<gene>
    <name evidence="6" type="ordered locus">HCH_02746</name>
</gene>
<dbReference type="InterPro" id="IPR000653">
    <property type="entry name" value="DegT/StrS_aminotransferase"/>
</dbReference>
<evidence type="ECO:0000313" key="6">
    <source>
        <dbReference type="EMBL" id="ABC29531.1"/>
    </source>
</evidence>
<feature type="modified residue" description="N6-(pyridoxal phosphate)lysine" evidence="4">
    <location>
        <position position="165"/>
    </location>
</feature>
<dbReference type="Gene3D" id="3.90.1150.10">
    <property type="entry name" value="Aspartate Aminotransferase, domain 1"/>
    <property type="match status" value="1"/>
</dbReference>
<dbReference type="eggNOG" id="COG0399">
    <property type="taxonomic scope" value="Bacteria"/>
</dbReference>
<dbReference type="Pfam" id="PF01041">
    <property type="entry name" value="DegT_DnrJ_EryC1"/>
    <property type="match status" value="2"/>
</dbReference>
<accession>Q2SIJ3</accession>
<protein>
    <submittedName>
        <fullName evidence="6">Predicted pyridoxal phosphate-dependent enzyme apparently involved in regulation of cell wall biogenesis</fullName>
    </submittedName>
</protein>
<dbReference type="PIRSF" id="PIRSF000390">
    <property type="entry name" value="PLP_StrS"/>
    <property type="match status" value="1"/>
</dbReference>
<reference evidence="6 7" key="1">
    <citation type="journal article" date="2005" name="Nucleic Acids Res.">
        <title>Genomic blueprint of Hahella chejuensis, a marine microbe producing an algicidal agent.</title>
        <authorList>
            <person name="Jeong H."/>
            <person name="Yim J.H."/>
            <person name="Lee C."/>
            <person name="Choi S.-H."/>
            <person name="Park Y.K."/>
            <person name="Yoon S.H."/>
            <person name="Hur C.-G."/>
            <person name="Kang H.-Y."/>
            <person name="Kim D."/>
            <person name="Lee H.H."/>
            <person name="Park K.H."/>
            <person name="Park S.-H."/>
            <person name="Park H.-S."/>
            <person name="Lee H.K."/>
            <person name="Oh T.K."/>
            <person name="Kim J.F."/>
        </authorList>
    </citation>
    <scope>NUCLEOTIDE SEQUENCE [LARGE SCALE GENOMIC DNA]</scope>
    <source>
        <strain evidence="6 7">KCTC 2396</strain>
    </source>
</reference>
<dbReference type="OrthoDB" id="6379669at2"/>
<keyword evidence="7" id="KW-1185">Reference proteome</keyword>
<comment type="similarity">
    <text evidence="2 5">Belongs to the DegT/DnrJ/EryC1 family.</text>
</comment>
<dbReference type="Gene3D" id="3.40.640.10">
    <property type="entry name" value="Type I PLP-dependent aspartate aminotransferase-like (Major domain)"/>
    <property type="match status" value="1"/>
</dbReference>
<dbReference type="GO" id="GO:0030170">
    <property type="term" value="F:pyridoxal phosphate binding"/>
    <property type="evidence" value="ECO:0007669"/>
    <property type="project" value="TreeGrafter"/>
</dbReference>
<dbReference type="RefSeq" id="WP_011396600.1">
    <property type="nucleotide sequence ID" value="NC_007645.1"/>
</dbReference>
<dbReference type="HOGENOM" id="CLU_705490_0_0_6"/>
<dbReference type="GO" id="GO:0000271">
    <property type="term" value="P:polysaccharide biosynthetic process"/>
    <property type="evidence" value="ECO:0007669"/>
    <property type="project" value="TreeGrafter"/>
</dbReference>
<dbReference type="KEGG" id="hch:HCH_02746"/>
<dbReference type="SUPFAM" id="SSF53383">
    <property type="entry name" value="PLP-dependent transferases"/>
    <property type="match status" value="1"/>
</dbReference>
<evidence type="ECO:0000256" key="5">
    <source>
        <dbReference type="RuleBase" id="RU004508"/>
    </source>
</evidence>
<dbReference type="GO" id="GO:0008483">
    <property type="term" value="F:transaminase activity"/>
    <property type="evidence" value="ECO:0007669"/>
    <property type="project" value="TreeGrafter"/>
</dbReference>
<dbReference type="STRING" id="349521.HCH_02746"/>
<evidence type="ECO:0000256" key="1">
    <source>
        <dbReference type="ARBA" id="ARBA00022898"/>
    </source>
</evidence>
<dbReference type="InterPro" id="IPR015424">
    <property type="entry name" value="PyrdxlP-dep_Trfase"/>
</dbReference>
<dbReference type="InterPro" id="IPR015421">
    <property type="entry name" value="PyrdxlP-dep_Trfase_major"/>
</dbReference>
<organism evidence="6 7">
    <name type="scientific">Hahella chejuensis (strain KCTC 2396)</name>
    <dbReference type="NCBI Taxonomy" id="349521"/>
    <lineage>
        <taxon>Bacteria</taxon>
        <taxon>Pseudomonadati</taxon>
        <taxon>Pseudomonadota</taxon>
        <taxon>Gammaproteobacteria</taxon>
        <taxon>Oceanospirillales</taxon>
        <taxon>Hahellaceae</taxon>
        <taxon>Hahella</taxon>
    </lineage>
</organism>
<dbReference type="Proteomes" id="UP000000238">
    <property type="component" value="Chromosome"/>
</dbReference>
<evidence type="ECO:0000256" key="2">
    <source>
        <dbReference type="ARBA" id="ARBA00037999"/>
    </source>
</evidence>
<proteinExistence type="inferred from homology"/>
<dbReference type="EMBL" id="CP000155">
    <property type="protein sequence ID" value="ABC29531.1"/>
    <property type="molecule type" value="Genomic_DNA"/>
</dbReference>
<dbReference type="InterPro" id="IPR015422">
    <property type="entry name" value="PyrdxlP-dep_Trfase_small"/>
</dbReference>
<keyword evidence="1 4" id="KW-0663">Pyridoxal phosphate</keyword>
<dbReference type="PANTHER" id="PTHR30244:SF34">
    <property type="entry name" value="DTDP-4-AMINO-4,6-DIDEOXYGALACTOSE TRANSAMINASE"/>
    <property type="match status" value="1"/>
</dbReference>
<evidence type="ECO:0000313" key="7">
    <source>
        <dbReference type="Proteomes" id="UP000000238"/>
    </source>
</evidence>
<evidence type="ECO:0000256" key="4">
    <source>
        <dbReference type="PIRSR" id="PIRSR000390-2"/>
    </source>
</evidence>